<dbReference type="Gene3D" id="2.60.120.180">
    <property type="match status" value="1"/>
</dbReference>
<keyword evidence="5" id="KW-1185">Reference proteome</keyword>
<evidence type="ECO:0000256" key="1">
    <source>
        <dbReference type="ARBA" id="ARBA00005519"/>
    </source>
</evidence>
<evidence type="ECO:0000313" key="4">
    <source>
        <dbReference type="EMBL" id="KAL0571791.1"/>
    </source>
</evidence>
<feature type="region of interest" description="Disordered" evidence="3">
    <location>
        <begin position="151"/>
        <end position="258"/>
    </location>
</feature>
<dbReference type="SUPFAM" id="SSF49899">
    <property type="entry name" value="Concanavalin A-like lectins/glucanases"/>
    <property type="match status" value="1"/>
</dbReference>
<dbReference type="InterPro" id="IPR013320">
    <property type="entry name" value="ConA-like_dom_sf"/>
</dbReference>
<comment type="caution">
    <text evidence="4">The sequence shown here is derived from an EMBL/GenBank/DDBJ whole genome shotgun (WGS) entry which is preliminary data.</text>
</comment>
<keyword evidence="2" id="KW-0119">Carbohydrate metabolism</keyword>
<dbReference type="InterPro" id="IPR013319">
    <property type="entry name" value="GH11/12"/>
</dbReference>
<evidence type="ECO:0000313" key="5">
    <source>
        <dbReference type="Proteomes" id="UP001465976"/>
    </source>
</evidence>
<proteinExistence type="inferred from homology"/>
<organism evidence="4 5">
    <name type="scientific">Marasmius crinis-equi</name>
    <dbReference type="NCBI Taxonomy" id="585013"/>
    <lineage>
        <taxon>Eukaryota</taxon>
        <taxon>Fungi</taxon>
        <taxon>Dikarya</taxon>
        <taxon>Basidiomycota</taxon>
        <taxon>Agaricomycotina</taxon>
        <taxon>Agaricomycetes</taxon>
        <taxon>Agaricomycetidae</taxon>
        <taxon>Agaricales</taxon>
        <taxon>Marasmiineae</taxon>
        <taxon>Marasmiaceae</taxon>
        <taxon>Marasmius</taxon>
    </lineage>
</organism>
<dbReference type="Gene3D" id="1.10.510.10">
    <property type="entry name" value="Transferase(Phosphotransferase) domain 1"/>
    <property type="match status" value="1"/>
</dbReference>
<accession>A0ABR3F9J5</accession>
<keyword evidence="2" id="KW-0624">Polysaccharide degradation</keyword>
<reference evidence="4 5" key="1">
    <citation type="submission" date="2024-02" db="EMBL/GenBank/DDBJ databases">
        <title>A draft genome for the cacao thread blight pathogen Marasmius crinis-equi.</title>
        <authorList>
            <person name="Cohen S.P."/>
            <person name="Baruah I.K."/>
            <person name="Amoako-Attah I."/>
            <person name="Bukari Y."/>
            <person name="Meinhardt L.W."/>
            <person name="Bailey B.A."/>
        </authorList>
    </citation>
    <scope>NUCLEOTIDE SEQUENCE [LARGE SCALE GENOMIC DNA]</scope>
    <source>
        <strain evidence="4 5">GH-76</strain>
    </source>
</reference>
<feature type="compositionally biased region" description="Polar residues" evidence="3">
    <location>
        <begin position="174"/>
        <end position="190"/>
    </location>
</feature>
<keyword evidence="2" id="KW-0378">Hydrolase</keyword>
<comment type="similarity">
    <text evidence="1 2">Belongs to the glycosyl hydrolase 12 (cellulase H) family.</text>
</comment>
<dbReference type="Proteomes" id="UP001465976">
    <property type="component" value="Unassembled WGS sequence"/>
</dbReference>
<keyword evidence="2" id="KW-0326">Glycosidase</keyword>
<gene>
    <name evidence="4" type="ORF">V5O48_010165</name>
</gene>
<dbReference type="PANTHER" id="PTHR34002:SF9">
    <property type="entry name" value="XYLOGLUCAN-SPECIFIC ENDO-BETA-1,4-GLUCANASE A"/>
    <property type="match status" value="1"/>
</dbReference>
<feature type="compositionally biased region" description="Basic and acidic residues" evidence="3">
    <location>
        <begin position="198"/>
        <end position="212"/>
    </location>
</feature>
<name>A0ABR3F9J5_9AGAR</name>
<evidence type="ECO:0000256" key="3">
    <source>
        <dbReference type="SAM" id="MobiDB-lite"/>
    </source>
</evidence>
<feature type="compositionally biased region" description="Polar residues" evidence="3">
    <location>
        <begin position="222"/>
        <end position="233"/>
    </location>
</feature>
<dbReference type="EMBL" id="JBAHYK010000716">
    <property type="protein sequence ID" value="KAL0571791.1"/>
    <property type="molecule type" value="Genomic_DNA"/>
</dbReference>
<protein>
    <submittedName>
        <fullName evidence="4">Uncharacterized protein</fullName>
    </submittedName>
</protein>
<dbReference type="PANTHER" id="PTHR34002">
    <property type="entry name" value="BLR1656 PROTEIN"/>
    <property type="match status" value="1"/>
</dbReference>
<dbReference type="Pfam" id="PF01670">
    <property type="entry name" value="Glyco_hydro_12"/>
    <property type="match status" value="1"/>
</dbReference>
<evidence type="ECO:0000256" key="2">
    <source>
        <dbReference type="RuleBase" id="RU361163"/>
    </source>
</evidence>
<sequence>MEGERPKRPVDIPGIDLPEQVWSLMNDCWSYNPSARPSANTVLDRLHTIEDRIQSVQPSRWNGSGVGTDIWEEVYRPHLSASEIRHFLEMLEAPETNCPRREPEREPLEDGEIEIDLISFDNRSEGCSALFEGGERNEDWEVPAVFVEESELSREVSRQSSNENHLPQAPSPPTMSFQNLRVHSPRSSPHLSVPLPYHLEDNGAHDHSHDASSAEVLPQTPPLTHSGGSSRSHISFPGTPYSGARSRPSGVGNQSSTLVSADGNSVGWSTNYTWANGPNAVKSYANVESTVAKGVQLQNVTSAPTTWTWSYSTRSDGIRADVAYDIWTGVPSVGTPASVNSSFEIMIWLSGVGGIQPVGSPVTTGISLAGHTWDLWRGPNSNWQVLSFVNKDAAEIMDFNVDLKEFFDYIIANQGVAATQYVQSIQAGTEPFTGTANLVTTNYSVAINSA</sequence>
<dbReference type="InterPro" id="IPR002594">
    <property type="entry name" value="GH12"/>
</dbReference>